<dbReference type="InterPro" id="IPR036942">
    <property type="entry name" value="Beta-barrel_TonB_sf"/>
</dbReference>
<dbReference type="AlphaFoldDB" id="D0MHM1"/>
<evidence type="ECO:0000259" key="12">
    <source>
        <dbReference type="Pfam" id="PF00593"/>
    </source>
</evidence>
<dbReference type="CDD" id="cd01347">
    <property type="entry name" value="ligand_gated_channel"/>
    <property type="match status" value="1"/>
</dbReference>
<dbReference type="Gene3D" id="2.40.170.20">
    <property type="entry name" value="TonB-dependent receptor, beta-barrel domain"/>
    <property type="match status" value="1"/>
</dbReference>
<evidence type="ECO:0000313" key="14">
    <source>
        <dbReference type="EMBL" id="ACY47979.1"/>
    </source>
</evidence>
<name>D0MHM1_RHOM4</name>
<dbReference type="Pfam" id="PF07715">
    <property type="entry name" value="Plug"/>
    <property type="match status" value="1"/>
</dbReference>
<keyword evidence="9 10" id="KW-0998">Cell outer membrane</keyword>
<dbReference type="PROSITE" id="PS52016">
    <property type="entry name" value="TONB_DEPENDENT_REC_3"/>
    <property type="match status" value="1"/>
</dbReference>
<dbReference type="GO" id="GO:0044718">
    <property type="term" value="P:siderophore transmembrane transport"/>
    <property type="evidence" value="ECO:0007669"/>
    <property type="project" value="TreeGrafter"/>
</dbReference>
<keyword evidence="5" id="KW-0732">Signal</keyword>
<keyword evidence="6 11" id="KW-0798">TonB box</keyword>
<evidence type="ECO:0000256" key="8">
    <source>
        <dbReference type="ARBA" id="ARBA00023170"/>
    </source>
</evidence>
<dbReference type="PANTHER" id="PTHR30069">
    <property type="entry name" value="TONB-DEPENDENT OUTER MEMBRANE RECEPTOR"/>
    <property type="match status" value="1"/>
</dbReference>
<dbReference type="KEGG" id="rmr:Rmar_1088"/>
<dbReference type="InterPro" id="IPR039426">
    <property type="entry name" value="TonB-dep_rcpt-like"/>
</dbReference>
<keyword evidence="2 10" id="KW-0813">Transport</keyword>
<dbReference type="InterPro" id="IPR012910">
    <property type="entry name" value="Plug_dom"/>
</dbReference>
<keyword evidence="8 14" id="KW-0675">Receptor</keyword>
<dbReference type="STRING" id="518766.Rmar_1088"/>
<accession>D0MHM1</accession>
<evidence type="ECO:0000259" key="13">
    <source>
        <dbReference type="Pfam" id="PF07715"/>
    </source>
</evidence>
<evidence type="ECO:0000256" key="6">
    <source>
        <dbReference type="ARBA" id="ARBA00023077"/>
    </source>
</evidence>
<evidence type="ECO:0000256" key="4">
    <source>
        <dbReference type="ARBA" id="ARBA00022692"/>
    </source>
</evidence>
<dbReference type="RefSeq" id="WP_012843591.1">
    <property type="nucleotide sequence ID" value="NC_013501.1"/>
</dbReference>
<reference evidence="14 15" key="1">
    <citation type="journal article" date="2009" name="Stand. Genomic Sci.">
        <title>Complete genome sequence of Rhodothermus marinus type strain (R-10).</title>
        <authorList>
            <person name="Nolan M."/>
            <person name="Tindall B.J."/>
            <person name="Pomrenke H."/>
            <person name="Lapidus A."/>
            <person name="Copeland A."/>
            <person name="Glavina Del Rio T."/>
            <person name="Lucas S."/>
            <person name="Chen F."/>
            <person name="Tice H."/>
            <person name="Cheng J.F."/>
            <person name="Saunders E."/>
            <person name="Han C."/>
            <person name="Bruce D."/>
            <person name="Goodwin L."/>
            <person name="Chain P."/>
            <person name="Pitluck S."/>
            <person name="Ovchinikova G."/>
            <person name="Pati A."/>
            <person name="Ivanova N."/>
            <person name="Mavromatis K."/>
            <person name="Chen A."/>
            <person name="Palaniappan K."/>
            <person name="Land M."/>
            <person name="Hauser L."/>
            <person name="Chang Y.J."/>
            <person name="Jeffries C.D."/>
            <person name="Brettin T."/>
            <person name="Goker M."/>
            <person name="Bristow J."/>
            <person name="Eisen J.A."/>
            <person name="Markowitz V."/>
            <person name="Hugenholtz P."/>
            <person name="Kyrpides N.C."/>
            <person name="Klenk H.P."/>
            <person name="Detter J.C."/>
        </authorList>
    </citation>
    <scope>NUCLEOTIDE SEQUENCE [LARGE SCALE GENOMIC DNA]</scope>
    <source>
        <strain evidence="15">ATCC 43812 / DSM 4252 / R-10</strain>
    </source>
</reference>
<dbReference type="HOGENOM" id="CLU_008287_18_0_10"/>
<dbReference type="OrthoDB" id="9760333at2"/>
<gene>
    <name evidence="14" type="ordered locus">Rmar_1088</name>
</gene>
<keyword evidence="7 10" id="KW-0472">Membrane</keyword>
<proteinExistence type="inferred from homology"/>
<evidence type="ECO:0000256" key="2">
    <source>
        <dbReference type="ARBA" id="ARBA00022448"/>
    </source>
</evidence>
<comment type="subcellular location">
    <subcellularLocation>
        <location evidence="1 10">Cell outer membrane</location>
        <topology evidence="1 10">Multi-pass membrane protein</topology>
    </subcellularLocation>
</comment>
<dbReference type="SUPFAM" id="SSF56935">
    <property type="entry name" value="Porins"/>
    <property type="match status" value="1"/>
</dbReference>
<dbReference type="Gene3D" id="2.170.130.10">
    <property type="entry name" value="TonB-dependent receptor, plug domain"/>
    <property type="match status" value="1"/>
</dbReference>
<protein>
    <submittedName>
        <fullName evidence="14">TonB-dependent receptor</fullName>
    </submittedName>
</protein>
<dbReference type="GO" id="GO:0015344">
    <property type="term" value="F:siderophore uptake transmembrane transporter activity"/>
    <property type="evidence" value="ECO:0007669"/>
    <property type="project" value="TreeGrafter"/>
</dbReference>
<evidence type="ECO:0000256" key="11">
    <source>
        <dbReference type="RuleBase" id="RU003357"/>
    </source>
</evidence>
<dbReference type="Proteomes" id="UP000002221">
    <property type="component" value="Chromosome"/>
</dbReference>
<dbReference type="PANTHER" id="PTHR30069:SF29">
    <property type="entry name" value="HEMOGLOBIN AND HEMOGLOBIN-HAPTOGLOBIN-BINDING PROTEIN 1-RELATED"/>
    <property type="match status" value="1"/>
</dbReference>
<keyword evidence="3 10" id="KW-1134">Transmembrane beta strand</keyword>
<dbReference type="InterPro" id="IPR037066">
    <property type="entry name" value="Plug_dom_sf"/>
</dbReference>
<feature type="domain" description="TonB-dependent receptor-like beta-barrel" evidence="12">
    <location>
        <begin position="162"/>
        <end position="654"/>
    </location>
</feature>
<evidence type="ECO:0000256" key="7">
    <source>
        <dbReference type="ARBA" id="ARBA00023136"/>
    </source>
</evidence>
<feature type="domain" description="TonB-dependent receptor plug" evidence="13">
    <location>
        <begin position="36"/>
        <end position="138"/>
    </location>
</feature>
<dbReference type="eggNOG" id="COG4771">
    <property type="taxonomic scope" value="Bacteria"/>
</dbReference>
<evidence type="ECO:0000256" key="1">
    <source>
        <dbReference type="ARBA" id="ARBA00004571"/>
    </source>
</evidence>
<comment type="similarity">
    <text evidence="10 11">Belongs to the TonB-dependent receptor family.</text>
</comment>
<evidence type="ECO:0000256" key="5">
    <source>
        <dbReference type="ARBA" id="ARBA00022729"/>
    </source>
</evidence>
<evidence type="ECO:0000256" key="3">
    <source>
        <dbReference type="ARBA" id="ARBA00022452"/>
    </source>
</evidence>
<keyword evidence="15" id="KW-1185">Reference proteome</keyword>
<evidence type="ECO:0000256" key="9">
    <source>
        <dbReference type="ARBA" id="ARBA00023237"/>
    </source>
</evidence>
<dbReference type="EMBL" id="CP001807">
    <property type="protein sequence ID" value="ACY47979.1"/>
    <property type="molecule type" value="Genomic_DNA"/>
</dbReference>
<evidence type="ECO:0000256" key="10">
    <source>
        <dbReference type="PROSITE-ProRule" id="PRU01360"/>
    </source>
</evidence>
<dbReference type="Pfam" id="PF00593">
    <property type="entry name" value="TonB_dep_Rec_b-barrel"/>
    <property type="match status" value="1"/>
</dbReference>
<dbReference type="InterPro" id="IPR000531">
    <property type="entry name" value="Beta-barrel_TonB"/>
</dbReference>
<sequence>MKLLLLLLLPQVAIDTTRAVPLPPVVVTATRSARPLTEVPVPTQLVPAEAIRQSGAARLSDLLAEQPGLLLFEDHGTGLMMQGFEPDYTLFLLDGEPIIGRTAGTLDLDRFTVQGLDRIEIVRGPTSSLYGSEALAGVVNLIRHRPEAPMATTLHARMERFGTYQLGATSELRRNRLGATLLLDHYRTEGYDLAPEVFGPTAPALRDYTADAYLTWDLPRSALLSVAARYHQQQQQSTFAIDNAPHAETYRQKNWSLHPRLQQQLTSRLRLDASLYLTGYETHTRITRQHDEALYYQDRFSQAYRKLEVRLQQLLTNHQLLTLGSGAVQEALEGDRYVNRVSARSGFLFAQHEWTPHPWLEVVSGLRFDAHSDYASRLSPRLAVLVRPAASYRLRASIGSGFKAPDFRQRYLVFTNAAAGYSVFGVTRFREELARLQAEGQIARLLIDPARVTTLRPESSVAFNLGGEATWFDEALALSLNLFHNEVRDLIDTQPVAQKTNQAFVYSYFNLNRIYTRGLEATLTARPVSALTLSLSYQYLETADRDVLEAIDAGRLYGRTASGRDYRLRRSDYGGLFGRSRHSGTVQLRWQPTSLGLTVALRGVWRSRYGYRDVDGNGVPNRADEYVPGYSLWHLTVGRRLGRHLELQGGAFNLFDLRRPALMPFQPGRRWFVTLTVHV</sequence>
<dbReference type="GO" id="GO:0009279">
    <property type="term" value="C:cell outer membrane"/>
    <property type="evidence" value="ECO:0007669"/>
    <property type="project" value="UniProtKB-SubCell"/>
</dbReference>
<keyword evidence="4 10" id="KW-0812">Transmembrane</keyword>
<organism evidence="14 15">
    <name type="scientific">Rhodothermus marinus (strain ATCC 43812 / DSM 4252 / R-10)</name>
    <name type="common">Rhodothermus obamensis</name>
    <dbReference type="NCBI Taxonomy" id="518766"/>
    <lineage>
        <taxon>Bacteria</taxon>
        <taxon>Pseudomonadati</taxon>
        <taxon>Rhodothermota</taxon>
        <taxon>Rhodothermia</taxon>
        <taxon>Rhodothermales</taxon>
        <taxon>Rhodothermaceae</taxon>
        <taxon>Rhodothermus</taxon>
    </lineage>
</organism>
<evidence type="ECO:0000313" key="15">
    <source>
        <dbReference type="Proteomes" id="UP000002221"/>
    </source>
</evidence>